<evidence type="ECO:0000313" key="1">
    <source>
        <dbReference type="EMBL" id="BBP01373.1"/>
    </source>
</evidence>
<gene>
    <name evidence="1" type="ORF">SFSGTM_20810</name>
</gene>
<dbReference type="KEGG" id="sniv:SFSGTM_20810"/>
<dbReference type="EMBL" id="AP021881">
    <property type="protein sequence ID" value="BBP01373.1"/>
    <property type="molecule type" value="Genomic_DNA"/>
</dbReference>
<dbReference type="SUPFAM" id="SSF53067">
    <property type="entry name" value="Actin-like ATPase domain"/>
    <property type="match status" value="1"/>
</dbReference>
<protein>
    <recommendedName>
        <fullName evidence="3">MSHA biogenesis protein MshI</fullName>
    </recommendedName>
</protein>
<dbReference type="AlphaFoldDB" id="A0A809S9M7"/>
<evidence type="ECO:0008006" key="3">
    <source>
        <dbReference type="Google" id="ProtNLM"/>
    </source>
</evidence>
<evidence type="ECO:0000313" key="2">
    <source>
        <dbReference type="Proteomes" id="UP000463939"/>
    </source>
</evidence>
<dbReference type="Gene3D" id="3.30.420.380">
    <property type="match status" value="1"/>
</dbReference>
<reference evidence="2" key="1">
    <citation type="submission" date="2019-11" db="EMBL/GenBank/DDBJ databases">
        <title>Isolation and characterization of a novel species in the genus Sulfuriferula.</title>
        <authorList>
            <person name="Mochizuki J."/>
            <person name="Kojima H."/>
            <person name="Fukui M."/>
        </authorList>
    </citation>
    <scope>NUCLEOTIDE SEQUENCE [LARGE SCALE GENOMIC DNA]</scope>
    <source>
        <strain evidence="2">SGTM</strain>
    </source>
</reference>
<proteinExistence type="predicted"/>
<dbReference type="InterPro" id="IPR043129">
    <property type="entry name" value="ATPase_NBD"/>
</dbReference>
<sequence length="314" mass="35239">MGIFSGNKKSQGLLVFELQTDGVCVTQVAHTKGNKPQVLLAKYYPLAGAEPSAVLTRIDKELRTKNYHCGLILNATDFQLLTIETPNVPAPELKTAVRWLLKDMLDYHVDDATIDILDIPVDKNAPARKAMMFVIAARNQLIAQRQAQFENAHIDLSIIDIPDLAQRNIANLVASADRGLAMLRFDNNGGLLTITYQGELYLSRHLDINLTQLSTTNIELKTRIFEKISLELQRTFDHIDRQYQFLNLEKLVLAPALAEFTELTEFLSGNLYLPVSNIDLHDIIGLTPELQTTAQQSRFFISLGAALRLEEKIL</sequence>
<dbReference type="RefSeq" id="WP_162085159.1">
    <property type="nucleotide sequence ID" value="NZ_AP021881.1"/>
</dbReference>
<accession>A0A809S9M7</accession>
<organism evidence="1 2">
    <name type="scientific">Sulfuriferula nivalis</name>
    <dbReference type="NCBI Taxonomy" id="2675298"/>
    <lineage>
        <taxon>Bacteria</taxon>
        <taxon>Pseudomonadati</taxon>
        <taxon>Pseudomonadota</taxon>
        <taxon>Betaproteobacteria</taxon>
        <taxon>Nitrosomonadales</taxon>
        <taxon>Sulfuricellaceae</taxon>
        <taxon>Sulfuriferula</taxon>
    </lineage>
</organism>
<keyword evidence="2" id="KW-1185">Reference proteome</keyword>
<dbReference type="Proteomes" id="UP000463939">
    <property type="component" value="Chromosome"/>
</dbReference>
<name>A0A809S9M7_9PROT</name>